<evidence type="ECO:0000256" key="1">
    <source>
        <dbReference type="ARBA" id="ARBA00004141"/>
    </source>
</evidence>
<accession>A0ABR8YRK5</accession>
<dbReference type="InterPro" id="IPR051784">
    <property type="entry name" value="Nod_factor_ABC_transporter"/>
</dbReference>
<keyword evidence="4 5" id="KW-0472">Membrane</keyword>
<feature type="transmembrane region" description="Helical" evidence="5">
    <location>
        <begin position="21"/>
        <end position="40"/>
    </location>
</feature>
<feature type="domain" description="ABC-2 type transporter transmembrane" evidence="6">
    <location>
        <begin position="12"/>
        <end position="203"/>
    </location>
</feature>
<keyword evidence="3 5" id="KW-1133">Transmembrane helix</keyword>
<evidence type="ECO:0000256" key="4">
    <source>
        <dbReference type="ARBA" id="ARBA00023136"/>
    </source>
</evidence>
<evidence type="ECO:0000256" key="3">
    <source>
        <dbReference type="ARBA" id="ARBA00022989"/>
    </source>
</evidence>
<dbReference type="RefSeq" id="WP_191739857.1">
    <property type="nucleotide sequence ID" value="NZ_JACSQB010000052.1"/>
</dbReference>
<evidence type="ECO:0000256" key="5">
    <source>
        <dbReference type="SAM" id="Phobius"/>
    </source>
</evidence>
<feature type="transmembrane region" description="Helical" evidence="5">
    <location>
        <begin position="216"/>
        <end position="235"/>
    </location>
</feature>
<dbReference type="Proteomes" id="UP000627166">
    <property type="component" value="Unassembled WGS sequence"/>
</dbReference>
<dbReference type="PANTHER" id="PTHR43229">
    <property type="entry name" value="NODULATION PROTEIN J"/>
    <property type="match status" value="1"/>
</dbReference>
<comment type="caution">
    <text evidence="7">The sequence shown here is derived from an EMBL/GenBank/DDBJ whole genome shotgun (WGS) entry which is preliminary data.</text>
</comment>
<feature type="transmembrane region" description="Helical" evidence="5">
    <location>
        <begin position="158"/>
        <end position="176"/>
    </location>
</feature>
<dbReference type="PIRSF" id="PIRSF006648">
    <property type="entry name" value="DrrB"/>
    <property type="match status" value="1"/>
</dbReference>
<gene>
    <name evidence="7" type="ORF">H9637_07475</name>
</gene>
<dbReference type="Pfam" id="PF01061">
    <property type="entry name" value="ABC2_membrane"/>
    <property type="match status" value="1"/>
</dbReference>
<dbReference type="InterPro" id="IPR000412">
    <property type="entry name" value="ABC_2_transport"/>
</dbReference>
<comment type="subcellular location">
    <subcellularLocation>
        <location evidence="1">Membrane</location>
        <topology evidence="1">Multi-pass membrane protein</topology>
    </subcellularLocation>
</comment>
<reference evidence="7 8" key="1">
    <citation type="submission" date="2020-08" db="EMBL/GenBank/DDBJ databases">
        <title>A Genomic Blueprint of the Chicken Gut Microbiome.</title>
        <authorList>
            <person name="Gilroy R."/>
            <person name="Ravi A."/>
            <person name="Getino M."/>
            <person name="Pursley I."/>
            <person name="Horton D.L."/>
            <person name="Alikhan N.-F."/>
            <person name="Baker D."/>
            <person name="Gharbi K."/>
            <person name="Hall N."/>
            <person name="Watson M."/>
            <person name="Adriaenssens E.M."/>
            <person name="Foster-Nyarko E."/>
            <person name="Jarju S."/>
            <person name="Secka A."/>
            <person name="Antonio M."/>
            <person name="Oren A."/>
            <person name="Chaudhuri R."/>
            <person name="La Ragione R.M."/>
            <person name="Hildebrand F."/>
            <person name="Pallen M.J."/>
        </authorList>
    </citation>
    <scope>NUCLEOTIDE SEQUENCE [LARGE SCALE GENOMIC DNA]</scope>
    <source>
        <strain evidence="7 8">N37</strain>
    </source>
</reference>
<feature type="transmembrane region" description="Helical" evidence="5">
    <location>
        <begin position="133"/>
        <end position="151"/>
    </location>
</feature>
<evidence type="ECO:0000313" key="7">
    <source>
        <dbReference type="EMBL" id="MBD8046882.1"/>
    </source>
</evidence>
<dbReference type="PANTHER" id="PTHR43229:SF2">
    <property type="entry name" value="NODULATION PROTEIN J"/>
    <property type="match status" value="1"/>
</dbReference>
<evidence type="ECO:0000259" key="6">
    <source>
        <dbReference type="Pfam" id="PF01061"/>
    </source>
</evidence>
<feature type="transmembrane region" description="Helical" evidence="5">
    <location>
        <begin position="52"/>
        <end position="73"/>
    </location>
</feature>
<dbReference type="EMBL" id="JACSQB010000052">
    <property type="protein sequence ID" value="MBD8046882.1"/>
    <property type="molecule type" value="Genomic_DNA"/>
</dbReference>
<proteinExistence type="predicted"/>
<keyword evidence="2 5" id="KW-0812">Transmembrane</keyword>
<evidence type="ECO:0000256" key="2">
    <source>
        <dbReference type="ARBA" id="ARBA00022692"/>
    </source>
</evidence>
<keyword evidence="8" id="KW-1185">Reference proteome</keyword>
<protein>
    <submittedName>
        <fullName evidence="7">ABC transporter permease</fullName>
    </submittedName>
</protein>
<organism evidence="7 8">
    <name type="scientific">Clostridium faecium</name>
    <dbReference type="NCBI Taxonomy" id="2762223"/>
    <lineage>
        <taxon>Bacteria</taxon>
        <taxon>Bacillati</taxon>
        <taxon>Bacillota</taxon>
        <taxon>Clostridia</taxon>
        <taxon>Eubacteriales</taxon>
        <taxon>Clostridiaceae</taxon>
        <taxon>Clostridium</taxon>
    </lineage>
</organism>
<feature type="transmembrane region" description="Helical" evidence="5">
    <location>
        <begin position="94"/>
        <end position="121"/>
    </location>
</feature>
<dbReference type="InterPro" id="IPR013525">
    <property type="entry name" value="ABC2_TM"/>
</dbReference>
<name>A0ABR8YRK5_9CLOT</name>
<feature type="transmembrane region" description="Helical" evidence="5">
    <location>
        <begin position="247"/>
        <end position="263"/>
    </location>
</feature>
<sequence length="264" mass="28844">MKAFINHLFFNLKSGIRDRSLLLMNYLFPIAFYLVIGGIMPKLNPNYGENLIPSMMIFVIIVSTLLGMPNDIVISRNDGIFRSYKINGVPKLSIISIPTISTAIHSIIVTIFIVITAPILFNVEINFNPLSMIIGMYVACSGLALIIGTVADNTSLTLLLAQLIFLPSMLIGGLMFPSSNLPSSLAKAGRLLPTSYAMNLFQALNGTGNAAFGSEISIVILLLSGLISYVLAIYLYRSDSNYRSKKLFLGLFSMMPFLVGMLVL</sequence>
<evidence type="ECO:0000313" key="8">
    <source>
        <dbReference type="Proteomes" id="UP000627166"/>
    </source>
</evidence>